<dbReference type="EMBL" id="CZRL01000120">
    <property type="protein sequence ID" value="CUS55023.1"/>
    <property type="molecule type" value="Genomic_DNA"/>
</dbReference>
<organism evidence="1">
    <name type="scientific">hydrothermal vent metagenome</name>
    <dbReference type="NCBI Taxonomy" id="652676"/>
    <lineage>
        <taxon>unclassified sequences</taxon>
        <taxon>metagenomes</taxon>
        <taxon>ecological metagenomes</taxon>
    </lineage>
</organism>
<evidence type="ECO:0000313" key="1">
    <source>
        <dbReference type="EMBL" id="CUS55023.1"/>
    </source>
</evidence>
<dbReference type="AlphaFoldDB" id="A0A160TVS8"/>
<sequence>MKHYQGRRTIDGIMVTVDGEPLDTRYDLEQFTDLGFEWSYEGDSPRQLALALIADCLGDNDARNLSTKFMTQVIAELDNDWQLSEEEIRREIRSMGNAS</sequence>
<accession>A0A160TVS8</accession>
<protein>
    <submittedName>
        <fullName evidence="1">Uncharacterized protein</fullName>
    </submittedName>
</protein>
<gene>
    <name evidence="1" type="ORF">MGWOODY_XGa2091</name>
</gene>
<name>A0A160TVS8_9ZZZZ</name>
<reference evidence="1" key="1">
    <citation type="submission" date="2015-10" db="EMBL/GenBank/DDBJ databases">
        <authorList>
            <person name="Gilbert D.G."/>
        </authorList>
    </citation>
    <scope>NUCLEOTIDE SEQUENCE</scope>
</reference>
<proteinExistence type="predicted"/>
<dbReference type="InterPro" id="IPR046164">
    <property type="entry name" value="DUF6166"/>
</dbReference>
<dbReference type="Pfam" id="PF19663">
    <property type="entry name" value="DUF6166"/>
    <property type="match status" value="1"/>
</dbReference>